<proteinExistence type="predicted"/>
<dbReference type="RefSeq" id="WP_126538763.1">
    <property type="nucleotide sequence ID" value="NZ_BSPM01000007.1"/>
</dbReference>
<dbReference type="GO" id="GO:0009055">
    <property type="term" value="F:electron transfer activity"/>
    <property type="evidence" value="ECO:0007669"/>
    <property type="project" value="TreeGrafter"/>
</dbReference>
<dbReference type="Proteomes" id="UP000294547">
    <property type="component" value="Unassembled WGS sequence"/>
</dbReference>
<dbReference type="Gene3D" id="3.40.50.360">
    <property type="match status" value="1"/>
</dbReference>
<gene>
    <name evidence="3" type="ORF">EDD54_4039</name>
</gene>
<evidence type="ECO:0000259" key="2">
    <source>
        <dbReference type="Pfam" id="PF02525"/>
    </source>
</evidence>
<dbReference type="InterPro" id="IPR046980">
    <property type="entry name" value="KefG/KefF"/>
</dbReference>
<protein>
    <submittedName>
        <fullName evidence="3">Kef-type potassium/proton antiporter accessory protein (CPA2 family)</fullName>
    </submittedName>
</protein>
<dbReference type="GO" id="GO:0003955">
    <property type="term" value="F:NAD(P)H dehydrogenase (quinone) activity"/>
    <property type="evidence" value="ECO:0007669"/>
    <property type="project" value="TreeGrafter"/>
</dbReference>
<keyword evidence="1" id="KW-0560">Oxidoreductase</keyword>
<dbReference type="InterPro" id="IPR003680">
    <property type="entry name" value="Flavodoxin_fold"/>
</dbReference>
<dbReference type="InterPro" id="IPR029039">
    <property type="entry name" value="Flavoprotein-like_sf"/>
</dbReference>
<dbReference type="GO" id="GO:0010181">
    <property type="term" value="F:FMN binding"/>
    <property type="evidence" value="ECO:0007669"/>
    <property type="project" value="TreeGrafter"/>
</dbReference>
<dbReference type="AlphaFoldDB" id="A0A4R6RAV1"/>
<dbReference type="EMBL" id="SNXY01000010">
    <property type="protein sequence ID" value="TDP82767.1"/>
    <property type="molecule type" value="Genomic_DNA"/>
</dbReference>
<sequence length="185" mass="20911">MPHKILLLFAHPSIRRSRVNRALLDAASAVAGVTVHDLYETYPDFAIDVDREQRLLLDHDAIVCQHPLFWYSAPAIVREWQDLVLEHGWAYGRHGRALEGKTWMQAVSTGGREGAYREDGLNRYSIDELLRPFEATAHLCHMVWQRPFVVHATHVAEAAEIDAAADAFRARLVALRDGSPVRVVV</sequence>
<dbReference type="PANTHER" id="PTHR47307">
    <property type="entry name" value="GLUTATHIONE-REGULATED POTASSIUM-EFFLUX SYSTEM ANCILLARY PROTEIN KEFG"/>
    <property type="match status" value="1"/>
</dbReference>
<keyword evidence="4" id="KW-1185">Reference proteome</keyword>
<accession>A0A4R6RAV1</accession>
<reference evidence="3 4" key="1">
    <citation type="submission" date="2019-03" db="EMBL/GenBank/DDBJ databases">
        <title>Genomic Encyclopedia of Type Strains, Phase IV (KMG-IV): sequencing the most valuable type-strain genomes for metagenomic binning, comparative biology and taxonomic classification.</title>
        <authorList>
            <person name="Goeker M."/>
        </authorList>
    </citation>
    <scope>NUCLEOTIDE SEQUENCE [LARGE SCALE GENOMIC DNA]</scope>
    <source>
        <strain evidence="3 4">DSM 102969</strain>
    </source>
</reference>
<comment type="caution">
    <text evidence="3">The sequence shown here is derived from an EMBL/GenBank/DDBJ whole genome shotgun (WGS) entry which is preliminary data.</text>
</comment>
<feature type="domain" description="Flavodoxin-like fold" evidence="2">
    <location>
        <begin position="4"/>
        <end position="172"/>
    </location>
</feature>
<dbReference type="Pfam" id="PF02525">
    <property type="entry name" value="Flavodoxin_2"/>
    <property type="match status" value="1"/>
</dbReference>
<dbReference type="SUPFAM" id="SSF52218">
    <property type="entry name" value="Flavoproteins"/>
    <property type="match status" value="1"/>
</dbReference>
<evidence type="ECO:0000313" key="4">
    <source>
        <dbReference type="Proteomes" id="UP000294547"/>
    </source>
</evidence>
<organism evidence="3 4">
    <name type="scientific">Oharaeibacter diazotrophicus</name>
    <dbReference type="NCBI Taxonomy" id="1920512"/>
    <lineage>
        <taxon>Bacteria</taxon>
        <taxon>Pseudomonadati</taxon>
        <taxon>Pseudomonadota</taxon>
        <taxon>Alphaproteobacteria</taxon>
        <taxon>Hyphomicrobiales</taxon>
        <taxon>Pleomorphomonadaceae</taxon>
        <taxon>Oharaeibacter</taxon>
    </lineage>
</organism>
<dbReference type="OrthoDB" id="9798454at2"/>
<evidence type="ECO:0000313" key="3">
    <source>
        <dbReference type="EMBL" id="TDP82767.1"/>
    </source>
</evidence>
<evidence type="ECO:0000256" key="1">
    <source>
        <dbReference type="ARBA" id="ARBA00023002"/>
    </source>
</evidence>
<dbReference type="PANTHER" id="PTHR47307:SF1">
    <property type="entry name" value="GLUTATHIONE-REGULATED POTASSIUM-EFFLUX SYSTEM ANCILLARY PROTEIN KEFG"/>
    <property type="match status" value="1"/>
</dbReference>
<name>A0A4R6RAV1_9HYPH</name>